<name>A0A6A6SEA6_9PLEO</name>
<protein>
    <submittedName>
        <fullName evidence="3">Uncharacterized protein</fullName>
    </submittedName>
</protein>
<evidence type="ECO:0000313" key="3">
    <source>
        <dbReference type="EMBL" id="KAF2646245.1"/>
    </source>
</evidence>
<dbReference type="EMBL" id="MU006776">
    <property type="protein sequence ID" value="KAF2646245.1"/>
    <property type="molecule type" value="Genomic_DNA"/>
</dbReference>
<keyword evidence="2" id="KW-1133">Transmembrane helix</keyword>
<feature type="compositionally biased region" description="Polar residues" evidence="1">
    <location>
        <begin position="86"/>
        <end position="96"/>
    </location>
</feature>
<evidence type="ECO:0000256" key="2">
    <source>
        <dbReference type="SAM" id="Phobius"/>
    </source>
</evidence>
<proteinExistence type="predicted"/>
<dbReference type="Proteomes" id="UP000799753">
    <property type="component" value="Unassembled WGS sequence"/>
</dbReference>
<keyword evidence="4" id="KW-1185">Reference proteome</keyword>
<evidence type="ECO:0000313" key="4">
    <source>
        <dbReference type="Proteomes" id="UP000799753"/>
    </source>
</evidence>
<accession>A0A6A6SEA6</accession>
<reference evidence="3" key="1">
    <citation type="journal article" date="2020" name="Stud. Mycol.">
        <title>101 Dothideomycetes genomes: a test case for predicting lifestyles and emergence of pathogens.</title>
        <authorList>
            <person name="Haridas S."/>
            <person name="Albert R."/>
            <person name="Binder M."/>
            <person name="Bloem J."/>
            <person name="Labutti K."/>
            <person name="Salamov A."/>
            <person name="Andreopoulos B."/>
            <person name="Baker S."/>
            <person name="Barry K."/>
            <person name="Bills G."/>
            <person name="Bluhm B."/>
            <person name="Cannon C."/>
            <person name="Castanera R."/>
            <person name="Culley D."/>
            <person name="Daum C."/>
            <person name="Ezra D."/>
            <person name="Gonzalez J."/>
            <person name="Henrissat B."/>
            <person name="Kuo A."/>
            <person name="Liang C."/>
            <person name="Lipzen A."/>
            <person name="Lutzoni F."/>
            <person name="Magnuson J."/>
            <person name="Mondo S."/>
            <person name="Nolan M."/>
            <person name="Ohm R."/>
            <person name="Pangilinan J."/>
            <person name="Park H.-J."/>
            <person name="Ramirez L."/>
            <person name="Alfaro M."/>
            <person name="Sun H."/>
            <person name="Tritt A."/>
            <person name="Yoshinaga Y."/>
            <person name="Zwiers L.-H."/>
            <person name="Turgeon B."/>
            <person name="Goodwin S."/>
            <person name="Spatafora J."/>
            <person name="Crous P."/>
            <person name="Grigoriev I."/>
        </authorList>
    </citation>
    <scope>NUCLEOTIDE SEQUENCE</scope>
    <source>
        <strain evidence="3">CBS 473.64</strain>
    </source>
</reference>
<keyword evidence="2" id="KW-0812">Transmembrane</keyword>
<feature type="region of interest" description="Disordered" evidence="1">
    <location>
        <begin position="86"/>
        <end position="111"/>
    </location>
</feature>
<sequence>MSRTLQFLPHLHERSVGECATRDASESCSGRRITSEKKPSSLVTNPFTPYYVCVLVSFLIHTYIYKPNPKTSSDRITAYTLQTGGISSSKADTASGHSFHARHTSTQHDKT</sequence>
<evidence type="ECO:0000256" key="1">
    <source>
        <dbReference type="SAM" id="MobiDB-lite"/>
    </source>
</evidence>
<dbReference type="AlphaFoldDB" id="A0A6A6SEA6"/>
<keyword evidence="2" id="KW-0472">Membrane</keyword>
<gene>
    <name evidence="3" type="ORF">P280DRAFT_5240</name>
</gene>
<organism evidence="3 4">
    <name type="scientific">Massarina eburnea CBS 473.64</name>
    <dbReference type="NCBI Taxonomy" id="1395130"/>
    <lineage>
        <taxon>Eukaryota</taxon>
        <taxon>Fungi</taxon>
        <taxon>Dikarya</taxon>
        <taxon>Ascomycota</taxon>
        <taxon>Pezizomycotina</taxon>
        <taxon>Dothideomycetes</taxon>
        <taxon>Pleosporomycetidae</taxon>
        <taxon>Pleosporales</taxon>
        <taxon>Massarineae</taxon>
        <taxon>Massarinaceae</taxon>
        <taxon>Massarina</taxon>
    </lineage>
</organism>
<feature type="transmembrane region" description="Helical" evidence="2">
    <location>
        <begin position="47"/>
        <end position="65"/>
    </location>
</feature>